<dbReference type="GO" id="GO:0003677">
    <property type="term" value="F:DNA binding"/>
    <property type="evidence" value="ECO:0007669"/>
    <property type="project" value="InterPro"/>
</dbReference>
<keyword evidence="4" id="KW-1185">Reference proteome</keyword>
<dbReference type="Proteomes" id="UP000282529">
    <property type="component" value="Unassembled WGS sequence"/>
</dbReference>
<dbReference type="Gene3D" id="1.10.260.40">
    <property type="entry name" value="lambda repressor-like DNA-binding domains"/>
    <property type="match status" value="1"/>
</dbReference>
<dbReference type="Gene3D" id="1.10.10.2910">
    <property type="match status" value="1"/>
</dbReference>
<dbReference type="InterPro" id="IPR010982">
    <property type="entry name" value="Lambda_DNA-bd_dom_sf"/>
</dbReference>
<dbReference type="InterPro" id="IPR010359">
    <property type="entry name" value="IrrE_HExxH"/>
</dbReference>
<gene>
    <name evidence="3" type="ORF">EH198_20920</name>
</gene>
<dbReference type="PANTHER" id="PTHR43236:SF1">
    <property type="entry name" value="BLL7220 PROTEIN"/>
    <property type="match status" value="1"/>
</dbReference>
<accession>A0A3N9NY87</accession>
<dbReference type="InterPro" id="IPR001387">
    <property type="entry name" value="Cro/C1-type_HTH"/>
</dbReference>
<proteinExistence type="inferred from homology"/>
<name>A0A3N9NY87_9BACL</name>
<dbReference type="OrthoDB" id="9816277at2"/>
<reference evidence="3 4" key="1">
    <citation type="submission" date="2018-11" db="EMBL/GenBank/DDBJ databases">
        <title>Genome sequence of strain 7197.</title>
        <authorList>
            <person name="Gao J."/>
            <person name="Sun J."/>
        </authorList>
    </citation>
    <scope>NUCLEOTIDE SEQUENCE [LARGE SCALE GENOMIC DNA]</scope>
    <source>
        <strain evidence="3 4">7197</strain>
    </source>
</reference>
<dbReference type="SUPFAM" id="SSF47413">
    <property type="entry name" value="lambda repressor-like DNA-binding domains"/>
    <property type="match status" value="1"/>
</dbReference>
<evidence type="ECO:0000313" key="3">
    <source>
        <dbReference type="EMBL" id="RQW08858.1"/>
    </source>
</evidence>
<feature type="domain" description="HTH cro/C1-type" evidence="2">
    <location>
        <begin position="12"/>
        <end position="66"/>
    </location>
</feature>
<evidence type="ECO:0000259" key="2">
    <source>
        <dbReference type="PROSITE" id="PS50943"/>
    </source>
</evidence>
<dbReference type="RefSeq" id="WP_124697518.1">
    <property type="nucleotide sequence ID" value="NZ_RQPI01000017.1"/>
</dbReference>
<dbReference type="AlphaFoldDB" id="A0A3N9NY87"/>
<dbReference type="PROSITE" id="PS50943">
    <property type="entry name" value="HTH_CROC1"/>
    <property type="match status" value="1"/>
</dbReference>
<dbReference type="EMBL" id="RQPI01000017">
    <property type="protein sequence ID" value="RQW08858.1"/>
    <property type="molecule type" value="Genomic_DNA"/>
</dbReference>
<comment type="similarity">
    <text evidence="1">Belongs to the short-chain fatty acyl-CoA assimilation regulator (ScfR) family.</text>
</comment>
<dbReference type="PANTHER" id="PTHR43236">
    <property type="entry name" value="ANTITOXIN HIGA1"/>
    <property type="match status" value="1"/>
</dbReference>
<dbReference type="SMART" id="SM00530">
    <property type="entry name" value="HTH_XRE"/>
    <property type="match status" value="1"/>
</dbReference>
<dbReference type="InterPro" id="IPR052345">
    <property type="entry name" value="Rad_response_metalloprotease"/>
</dbReference>
<dbReference type="Pfam" id="PF01381">
    <property type="entry name" value="HTH_3"/>
    <property type="match status" value="1"/>
</dbReference>
<dbReference type="CDD" id="cd00093">
    <property type="entry name" value="HTH_XRE"/>
    <property type="match status" value="1"/>
</dbReference>
<dbReference type="Pfam" id="PF06114">
    <property type="entry name" value="Peptidase_M78"/>
    <property type="match status" value="1"/>
</dbReference>
<organism evidence="3 4">
    <name type="scientific">Paenibacillus rhizophilus</name>
    <dbReference type="NCBI Taxonomy" id="1850366"/>
    <lineage>
        <taxon>Bacteria</taxon>
        <taxon>Bacillati</taxon>
        <taxon>Bacillota</taxon>
        <taxon>Bacilli</taxon>
        <taxon>Bacillales</taxon>
        <taxon>Paenibacillaceae</taxon>
        <taxon>Paenibacillus</taxon>
    </lineage>
</organism>
<comment type="caution">
    <text evidence="3">The sequence shown here is derived from an EMBL/GenBank/DDBJ whole genome shotgun (WGS) entry which is preliminary data.</text>
</comment>
<evidence type="ECO:0000313" key="4">
    <source>
        <dbReference type="Proteomes" id="UP000282529"/>
    </source>
</evidence>
<evidence type="ECO:0000256" key="1">
    <source>
        <dbReference type="ARBA" id="ARBA00007227"/>
    </source>
</evidence>
<sequence>MTMQTQFNPKRLSSARIARGYTIKELSERIGVSKQAISQFELGQAIPKAETMMLIINTLDFPKGYFFEAEEEQYVGNTFFRASTSIPKRVREMQKERAGWVSKVYSVLNQYVEFPSLNLPDLSDFPEGEWDSDRIEELAITMRNHWELGDKPINNLVNVLESNGIIVASVELGDVKVDAFCQPRSGRSFVILGEDKKSAARRHFDAAHELGHLLMHLDIHNQDSLTKEEFKIMENQAHQFASAFLLPEDAFSSMVTSETTLDGYTELKKYWRVSIGAMIHRAKDLGILSASRYTSLQKQISMRKMRHKEPLDDVLPVPYPTLFKKAFEAILQSGIDGFELVQKHVRLNPKDVEALCELNPGTLSLRRGDSIIKLRYLGNLQN</sequence>
<protein>
    <submittedName>
        <fullName evidence="3">ImmA/IrrE family metallo-endopeptidase</fullName>
    </submittedName>
</protein>